<evidence type="ECO:0000256" key="6">
    <source>
        <dbReference type="RuleBase" id="RU361154"/>
    </source>
</evidence>
<protein>
    <recommendedName>
        <fullName evidence="3">Beta-glucuronidase</fullName>
        <ecNumber evidence="2">3.2.1.31</ecNumber>
    </recommendedName>
</protein>
<dbReference type="SUPFAM" id="SSF51445">
    <property type="entry name" value="(Trans)glycosidases"/>
    <property type="match status" value="1"/>
</dbReference>
<evidence type="ECO:0000259" key="7">
    <source>
        <dbReference type="Pfam" id="PF00703"/>
    </source>
</evidence>
<dbReference type="InterPro" id="IPR006103">
    <property type="entry name" value="Glyco_hydro_2_cat"/>
</dbReference>
<feature type="domain" description="Glycoside hydrolase family 2 immunoglobulin-like beta-sandwich" evidence="7">
    <location>
        <begin position="182"/>
        <end position="279"/>
    </location>
</feature>
<evidence type="ECO:0000256" key="5">
    <source>
        <dbReference type="ARBA" id="ARBA00023295"/>
    </source>
</evidence>
<dbReference type="InterPro" id="IPR006101">
    <property type="entry name" value="Glyco_hydro_2"/>
</dbReference>
<dbReference type="NCBIfam" id="NF007538">
    <property type="entry name" value="PRK10150.1"/>
    <property type="match status" value="1"/>
</dbReference>
<evidence type="ECO:0000313" key="10">
    <source>
        <dbReference type="EMBL" id="KIN03272.1"/>
    </source>
</evidence>
<dbReference type="FunFam" id="3.20.20.80:FF:000080">
    <property type="entry name" value="Beta-glucuronidase UidA"/>
    <property type="match status" value="1"/>
</dbReference>
<dbReference type="InterPro" id="IPR036156">
    <property type="entry name" value="Beta-gal/glucu_dom_sf"/>
</dbReference>
<organism evidence="10 11">
    <name type="scientific">Oidiodendron maius (strain Zn)</name>
    <dbReference type="NCBI Taxonomy" id="913774"/>
    <lineage>
        <taxon>Eukaryota</taxon>
        <taxon>Fungi</taxon>
        <taxon>Dikarya</taxon>
        <taxon>Ascomycota</taxon>
        <taxon>Pezizomycotina</taxon>
        <taxon>Leotiomycetes</taxon>
        <taxon>Leotiomycetes incertae sedis</taxon>
        <taxon>Myxotrichaceae</taxon>
        <taxon>Oidiodendron</taxon>
    </lineage>
</organism>
<dbReference type="EC" id="3.2.1.31" evidence="2"/>
<dbReference type="InterPro" id="IPR008979">
    <property type="entry name" value="Galactose-bd-like_sf"/>
</dbReference>
<dbReference type="GO" id="GO:0004566">
    <property type="term" value="F:beta-glucuronidase activity"/>
    <property type="evidence" value="ECO:0007669"/>
    <property type="project" value="UniProtKB-EC"/>
</dbReference>
<dbReference type="PROSITE" id="PS00719">
    <property type="entry name" value="GLYCOSYL_HYDROL_F2_1"/>
    <property type="match status" value="1"/>
</dbReference>
<keyword evidence="5 6" id="KW-0326">Glycosidase</keyword>
<dbReference type="InterPro" id="IPR023230">
    <property type="entry name" value="Glyco_hydro_2_CS"/>
</dbReference>
<dbReference type="PRINTS" id="PR00132">
    <property type="entry name" value="GLHYDRLASE2"/>
</dbReference>
<dbReference type="InterPro" id="IPR013783">
    <property type="entry name" value="Ig-like_fold"/>
</dbReference>
<dbReference type="InterPro" id="IPR006102">
    <property type="entry name" value="Ig-like_GH2"/>
</dbReference>
<proteinExistence type="inferred from homology"/>
<evidence type="ECO:0000259" key="9">
    <source>
        <dbReference type="Pfam" id="PF02837"/>
    </source>
</evidence>
<dbReference type="PANTHER" id="PTHR10066:SF67">
    <property type="entry name" value="BETA-GLUCURONIDASE"/>
    <property type="match status" value="1"/>
</dbReference>
<dbReference type="Gene3D" id="2.60.120.260">
    <property type="entry name" value="Galactose-binding domain-like"/>
    <property type="match status" value="1"/>
</dbReference>
<dbReference type="Proteomes" id="UP000054321">
    <property type="component" value="Unassembled WGS sequence"/>
</dbReference>
<reference evidence="11" key="2">
    <citation type="submission" date="2015-01" db="EMBL/GenBank/DDBJ databases">
        <title>Evolutionary Origins and Diversification of the Mycorrhizal Mutualists.</title>
        <authorList>
            <consortium name="DOE Joint Genome Institute"/>
            <consortium name="Mycorrhizal Genomics Consortium"/>
            <person name="Kohler A."/>
            <person name="Kuo A."/>
            <person name="Nagy L.G."/>
            <person name="Floudas D."/>
            <person name="Copeland A."/>
            <person name="Barry K.W."/>
            <person name="Cichocki N."/>
            <person name="Veneault-Fourrey C."/>
            <person name="LaButti K."/>
            <person name="Lindquist E.A."/>
            <person name="Lipzen A."/>
            <person name="Lundell T."/>
            <person name="Morin E."/>
            <person name="Murat C."/>
            <person name="Riley R."/>
            <person name="Ohm R."/>
            <person name="Sun H."/>
            <person name="Tunlid A."/>
            <person name="Henrissat B."/>
            <person name="Grigoriev I.V."/>
            <person name="Hibbett D.S."/>
            <person name="Martin F."/>
        </authorList>
    </citation>
    <scope>NUCLEOTIDE SEQUENCE [LARGE SCALE GENOMIC DNA]</scope>
    <source>
        <strain evidence="11">Zn</strain>
    </source>
</reference>
<name>A0A0C3HLQ7_OIDMZ</name>
<evidence type="ECO:0000259" key="8">
    <source>
        <dbReference type="Pfam" id="PF02836"/>
    </source>
</evidence>
<accession>A0A0C3HLQ7</accession>
<dbReference type="GO" id="GO:0030246">
    <property type="term" value="F:carbohydrate binding"/>
    <property type="evidence" value="ECO:0007669"/>
    <property type="project" value="TreeGrafter"/>
</dbReference>
<evidence type="ECO:0000256" key="3">
    <source>
        <dbReference type="ARBA" id="ARBA00016205"/>
    </source>
</evidence>
<dbReference type="Gene3D" id="3.20.20.80">
    <property type="entry name" value="Glycosidases"/>
    <property type="match status" value="1"/>
</dbReference>
<dbReference type="Pfam" id="PF02836">
    <property type="entry name" value="Glyco_hydro_2_C"/>
    <property type="match status" value="1"/>
</dbReference>
<dbReference type="HOGENOM" id="CLU_006501_6_1_1"/>
<dbReference type="InParanoid" id="A0A0C3HLQ7"/>
<dbReference type="InterPro" id="IPR006104">
    <property type="entry name" value="Glyco_hydro_2_N"/>
</dbReference>
<dbReference type="EMBL" id="KN832874">
    <property type="protein sequence ID" value="KIN03272.1"/>
    <property type="molecule type" value="Genomic_DNA"/>
</dbReference>
<sequence>MLKPQATSTRELVSLDGIWSFAVVTTTDVDEERIWTGVIPPKLQAPVPASYNDIFVQESIRGHVGWVYYQRQVFVPHGWSQERYFLRLDAATHQGRVYVDEHFVVEHIGGYTPFEAEITNLVAPGQPFRLTVLVNNELTWHTIPPGRVEVGQNGERKQYYQHDFFNYSGLARSVWLYSVPTVAVDDITVKTDVDGTTGFVDFEIKTSQSIDEDRVQVSLIDEVGSLIYQTVGHKNRAVVKSAHLWEPGAAYLYQLRVEIMAAPGSGIVLDSYQLAVGVRSVKVIGNRFLINDKPFYFTGFGRHEDAPVRGKGHDNAYMIHDFHLMGWTGANSFRCSHYPYAEEVLEYADRHGIVVIDETPAVGLNLGIVGGVFGVKPSPKSSPLTFSPDTINDKTQSAHAQAIRELIARDKNHPCVVMWAVANEPASAEPGVREYMEPLVTLNRQLDPTRPVCFANMIHAPVEKDTITDLFDVLCLNRYYGWYAYNADLDTAEQALEEDLLGWQKKYGNPIIMSEYGADTQVGLHATLDVPWSEEYQSRLLDMYHRVFDRVDSVVGEHVWNFADFQCPTTIFRIDGNKKGIFTRDRRPKSAAQTLRRRWTEQKTYEKKL</sequence>
<dbReference type="AlphaFoldDB" id="A0A0C3HLQ7"/>
<evidence type="ECO:0000256" key="4">
    <source>
        <dbReference type="ARBA" id="ARBA00022801"/>
    </source>
</evidence>
<dbReference type="SUPFAM" id="SSF49785">
    <property type="entry name" value="Galactose-binding domain-like"/>
    <property type="match status" value="1"/>
</dbReference>
<dbReference type="Gene3D" id="2.60.40.10">
    <property type="entry name" value="Immunoglobulins"/>
    <property type="match status" value="1"/>
</dbReference>
<evidence type="ECO:0000313" key="11">
    <source>
        <dbReference type="Proteomes" id="UP000054321"/>
    </source>
</evidence>
<dbReference type="GO" id="GO:0019391">
    <property type="term" value="P:glucuronoside catabolic process"/>
    <property type="evidence" value="ECO:0007669"/>
    <property type="project" value="TreeGrafter"/>
</dbReference>
<dbReference type="STRING" id="913774.A0A0C3HLQ7"/>
<dbReference type="InterPro" id="IPR017853">
    <property type="entry name" value="GH"/>
</dbReference>
<keyword evidence="4 6" id="KW-0378">Hydrolase</keyword>
<keyword evidence="11" id="KW-1185">Reference proteome</keyword>
<reference evidence="10 11" key="1">
    <citation type="submission" date="2014-04" db="EMBL/GenBank/DDBJ databases">
        <authorList>
            <consortium name="DOE Joint Genome Institute"/>
            <person name="Kuo A."/>
            <person name="Martino E."/>
            <person name="Perotto S."/>
            <person name="Kohler A."/>
            <person name="Nagy L.G."/>
            <person name="Floudas D."/>
            <person name="Copeland A."/>
            <person name="Barry K.W."/>
            <person name="Cichocki N."/>
            <person name="Veneault-Fourrey C."/>
            <person name="LaButti K."/>
            <person name="Lindquist E.A."/>
            <person name="Lipzen A."/>
            <person name="Lundell T."/>
            <person name="Morin E."/>
            <person name="Murat C."/>
            <person name="Sun H."/>
            <person name="Tunlid A."/>
            <person name="Henrissat B."/>
            <person name="Grigoriev I.V."/>
            <person name="Hibbett D.S."/>
            <person name="Martin F."/>
            <person name="Nordberg H.P."/>
            <person name="Cantor M.N."/>
            <person name="Hua S.X."/>
        </authorList>
    </citation>
    <scope>NUCLEOTIDE SEQUENCE [LARGE SCALE GENOMIC DNA]</scope>
    <source>
        <strain evidence="10 11">Zn</strain>
    </source>
</reference>
<gene>
    <name evidence="10" type="ORF">OIDMADRAFT_53067</name>
</gene>
<evidence type="ECO:0000256" key="1">
    <source>
        <dbReference type="ARBA" id="ARBA00007401"/>
    </source>
</evidence>
<evidence type="ECO:0000256" key="2">
    <source>
        <dbReference type="ARBA" id="ARBA00012761"/>
    </source>
</evidence>
<comment type="similarity">
    <text evidence="1 6">Belongs to the glycosyl hydrolase 2 family.</text>
</comment>
<dbReference type="GO" id="GO:0005975">
    <property type="term" value="P:carbohydrate metabolic process"/>
    <property type="evidence" value="ECO:0007669"/>
    <property type="project" value="InterPro"/>
</dbReference>
<dbReference type="OrthoDB" id="3589214at2759"/>
<feature type="domain" description="Glycoside hydrolase family 2 catalytic" evidence="8">
    <location>
        <begin position="281"/>
        <end position="601"/>
    </location>
</feature>
<feature type="domain" description="Glycosyl hydrolases family 2 sugar binding" evidence="9">
    <location>
        <begin position="14"/>
        <end position="180"/>
    </location>
</feature>
<dbReference type="Pfam" id="PF00703">
    <property type="entry name" value="Glyco_hydro_2"/>
    <property type="match status" value="1"/>
</dbReference>
<dbReference type="PANTHER" id="PTHR10066">
    <property type="entry name" value="BETA-GLUCURONIDASE"/>
    <property type="match status" value="1"/>
</dbReference>
<dbReference type="Pfam" id="PF02837">
    <property type="entry name" value="Glyco_hydro_2_N"/>
    <property type="match status" value="1"/>
</dbReference>
<dbReference type="SUPFAM" id="SSF49303">
    <property type="entry name" value="beta-Galactosidase/glucuronidase domain"/>
    <property type="match status" value="1"/>
</dbReference>